<dbReference type="NCBIfam" id="NF001484">
    <property type="entry name" value="PRK00331.1"/>
    <property type="match status" value="1"/>
</dbReference>
<feature type="active site" description="For Fru-6P isomerization activity" evidence="10">
    <location>
        <position position="620"/>
    </location>
</feature>
<evidence type="ECO:0000259" key="12">
    <source>
        <dbReference type="PROSITE" id="PS51464"/>
    </source>
</evidence>
<dbReference type="InterPro" id="IPR046348">
    <property type="entry name" value="SIS_dom_sf"/>
</dbReference>
<evidence type="ECO:0000256" key="2">
    <source>
        <dbReference type="ARBA" id="ARBA00004496"/>
    </source>
</evidence>
<dbReference type="Gene3D" id="3.60.20.10">
    <property type="entry name" value="Glutamine Phosphoribosylpyrophosphate, subunit 1, domain 1"/>
    <property type="match status" value="1"/>
</dbReference>
<dbReference type="InterPro" id="IPR035490">
    <property type="entry name" value="GlmS/FrlB_SIS"/>
</dbReference>
<dbReference type="NCBIfam" id="TIGR01135">
    <property type="entry name" value="glmS"/>
    <property type="match status" value="1"/>
</dbReference>
<evidence type="ECO:0000256" key="10">
    <source>
        <dbReference type="HAMAP-Rule" id="MF_00164"/>
    </source>
</evidence>
<dbReference type="Gene3D" id="3.40.50.10490">
    <property type="entry name" value="Glucose-6-phosphate isomerase like protein, domain 1"/>
    <property type="match status" value="2"/>
</dbReference>
<dbReference type="InterPro" id="IPR029055">
    <property type="entry name" value="Ntn_hydrolases_N"/>
</dbReference>
<organism evidence="13 14">
    <name type="scientific">Candidatus Andersenbacteria bacterium RIFCSPHIGHO2_12_FULL_45_11</name>
    <dbReference type="NCBI Taxonomy" id="1797281"/>
    <lineage>
        <taxon>Bacteria</taxon>
        <taxon>Candidatus Anderseniibacteriota</taxon>
    </lineage>
</organism>
<dbReference type="FunFam" id="3.40.50.10490:FF:000001">
    <property type="entry name" value="Glutamine--fructose-6-phosphate aminotransferase [isomerizing]"/>
    <property type="match status" value="1"/>
</dbReference>
<feature type="domain" description="SIS" evidence="12">
    <location>
        <begin position="296"/>
        <end position="435"/>
    </location>
</feature>
<dbReference type="InterPro" id="IPR047084">
    <property type="entry name" value="GFAT_N"/>
</dbReference>
<evidence type="ECO:0000313" key="14">
    <source>
        <dbReference type="Proteomes" id="UP000177528"/>
    </source>
</evidence>
<sequence length="625" mass="68046">MCGIVGYIGHKQASPVLLSGLATLEYRGYDSAGIAITQSTTLHIEKSVGRVATLQERLRLRPATGTCGISHTRWATHGGVTEENAHPHMSENREIAVVHNGVIENYAALKTQLQQEGVVFMSETDTEVLAHLISRELATREKSEDPLEEVFVQSVAAALHHIQGTYGIAVVWSRAPHMIVAARMASPLVLGIGKGEHFIASDASAIAPYTQEVIYLQDGDIAALFPDSYFIQTTTEPSSIRESETLAFGAEETKKGTYDHFMKKEIFEQPESIAAAMRGHIDPENLIPRFGGLNISEEELRNTKRIVFAACGSSWHAALFAEYIIEEFARIPVEVEYASELRYRNAPIEPNTLFFCISQSGETADTLAAMREYKRQGVPTLGIVNVVGSSIAREASGGMYLHAGPEIGVATTKAFTSQLVILLLFALHMARLPDRQAGLRGMPASRASEIFASLNNLPALIEQTLATEDAIAAVAQTIHTASTVLYLGRGYNFPIALEGALKLKEVSYIHAEGYPAAEIKHGPIALVDEHTPSIIINPKGPLYDKVMNTIQEIRARKGPVIAIASDSDTEIAKHVEHVLRIPDAPEYIQPILATIPIQLIGYHAAVLRGCDVDKPRNLAKSVTVE</sequence>
<proteinExistence type="inferred from homology"/>
<dbReference type="PROSITE" id="PS51278">
    <property type="entry name" value="GATASE_TYPE_2"/>
    <property type="match status" value="1"/>
</dbReference>
<dbReference type="SUPFAM" id="SSF53697">
    <property type="entry name" value="SIS domain"/>
    <property type="match status" value="1"/>
</dbReference>
<evidence type="ECO:0000256" key="6">
    <source>
        <dbReference type="ARBA" id="ARBA00022576"/>
    </source>
</evidence>
<dbReference type="SUPFAM" id="SSF56235">
    <property type="entry name" value="N-terminal nucleophile aminohydrolases (Ntn hydrolases)"/>
    <property type="match status" value="1"/>
</dbReference>
<protein>
    <recommendedName>
        <fullName evidence="4 10">Glutamine--fructose-6-phosphate aminotransferase [isomerizing]</fullName>
        <ecNumber evidence="3 10">2.6.1.16</ecNumber>
    </recommendedName>
    <alternativeName>
        <fullName evidence="10">D-fructose-6-phosphate amidotransferase</fullName>
    </alternativeName>
    <alternativeName>
        <fullName evidence="10">GFAT</fullName>
    </alternativeName>
    <alternativeName>
        <fullName evidence="10">Glucosamine-6-phosphate synthase</fullName>
    </alternativeName>
    <alternativeName>
        <fullName evidence="10">Hexosephosphate aminotransferase</fullName>
    </alternativeName>
    <alternativeName>
        <fullName evidence="10">L-glutamine--D-fructose-6-phosphate amidotransferase</fullName>
    </alternativeName>
</protein>
<dbReference type="GO" id="GO:0005975">
    <property type="term" value="P:carbohydrate metabolic process"/>
    <property type="evidence" value="ECO:0007669"/>
    <property type="project" value="UniProtKB-UniRule"/>
</dbReference>
<dbReference type="GO" id="GO:0005829">
    <property type="term" value="C:cytosol"/>
    <property type="evidence" value="ECO:0007669"/>
    <property type="project" value="TreeGrafter"/>
</dbReference>
<name>A0A1G1WZW7_9BACT</name>
<dbReference type="PANTHER" id="PTHR10937:SF0">
    <property type="entry name" value="GLUTAMINE--FRUCTOSE-6-PHOSPHATE TRANSAMINASE (ISOMERIZING)"/>
    <property type="match status" value="1"/>
</dbReference>
<dbReference type="FunFam" id="3.60.20.10:FF:000006">
    <property type="entry name" value="Glutamine--fructose-6-phosphate aminotransferase [isomerizing]"/>
    <property type="match status" value="1"/>
</dbReference>
<dbReference type="GO" id="GO:0097367">
    <property type="term" value="F:carbohydrate derivative binding"/>
    <property type="evidence" value="ECO:0007669"/>
    <property type="project" value="InterPro"/>
</dbReference>
<keyword evidence="6 10" id="KW-0032">Aminotransferase</keyword>
<gene>
    <name evidence="10" type="primary">glmS</name>
    <name evidence="13" type="ORF">A3D99_03095</name>
</gene>
<dbReference type="CDD" id="cd05009">
    <property type="entry name" value="SIS_GlmS_GlmD_2"/>
    <property type="match status" value="1"/>
</dbReference>
<evidence type="ECO:0000256" key="3">
    <source>
        <dbReference type="ARBA" id="ARBA00012916"/>
    </source>
</evidence>
<evidence type="ECO:0000313" key="13">
    <source>
        <dbReference type="EMBL" id="OGY33289.1"/>
    </source>
</evidence>
<evidence type="ECO:0000256" key="5">
    <source>
        <dbReference type="ARBA" id="ARBA00022490"/>
    </source>
</evidence>
<feature type="domain" description="Glutamine amidotransferase type-2" evidence="11">
    <location>
        <begin position="2"/>
        <end position="227"/>
    </location>
</feature>
<dbReference type="CDD" id="cd00714">
    <property type="entry name" value="GFAT"/>
    <property type="match status" value="1"/>
</dbReference>
<dbReference type="GO" id="GO:0006047">
    <property type="term" value="P:UDP-N-acetylglucosamine metabolic process"/>
    <property type="evidence" value="ECO:0007669"/>
    <property type="project" value="TreeGrafter"/>
</dbReference>
<dbReference type="InterPro" id="IPR005855">
    <property type="entry name" value="GFAT"/>
</dbReference>
<keyword evidence="7 10" id="KW-0808">Transferase</keyword>
<accession>A0A1G1WZW7</accession>
<dbReference type="CDD" id="cd05008">
    <property type="entry name" value="SIS_GlmS_GlmD_1"/>
    <property type="match status" value="1"/>
</dbReference>
<comment type="subcellular location">
    <subcellularLocation>
        <location evidence="2 10">Cytoplasm</location>
    </subcellularLocation>
</comment>
<dbReference type="GO" id="GO:0006002">
    <property type="term" value="P:fructose 6-phosphate metabolic process"/>
    <property type="evidence" value="ECO:0007669"/>
    <property type="project" value="TreeGrafter"/>
</dbReference>
<dbReference type="Pfam" id="PF13522">
    <property type="entry name" value="GATase_6"/>
    <property type="match status" value="1"/>
</dbReference>
<keyword evidence="9" id="KW-0315">Glutamine amidotransferase</keyword>
<dbReference type="GO" id="GO:0046349">
    <property type="term" value="P:amino sugar biosynthetic process"/>
    <property type="evidence" value="ECO:0007669"/>
    <property type="project" value="UniProtKB-ARBA"/>
</dbReference>
<dbReference type="FunFam" id="3.40.50.10490:FF:000002">
    <property type="entry name" value="Glutamine--fructose-6-phosphate aminotransferase [isomerizing]"/>
    <property type="match status" value="1"/>
</dbReference>
<dbReference type="Proteomes" id="UP000177528">
    <property type="component" value="Unassembled WGS sequence"/>
</dbReference>
<feature type="initiator methionine" description="Removed" evidence="10">
    <location>
        <position position="1"/>
    </location>
</feature>
<dbReference type="InterPro" id="IPR017932">
    <property type="entry name" value="GATase_2_dom"/>
</dbReference>
<dbReference type="GO" id="GO:0006487">
    <property type="term" value="P:protein N-linked glycosylation"/>
    <property type="evidence" value="ECO:0007669"/>
    <property type="project" value="TreeGrafter"/>
</dbReference>
<feature type="active site" description="Nucleophile; for GATase activity" evidence="10">
    <location>
        <position position="2"/>
    </location>
</feature>
<dbReference type="InterPro" id="IPR001347">
    <property type="entry name" value="SIS_dom"/>
</dbReference>
<evidence type="ECO:0000256" key="7">
    <source>
        <dbReference type="ARBA" id="ARBA00022679"/>
    </source>
</evidence>
<comment type="function">
    <text evidence="10">Catalyzes the first step in hexosamine metabolism, converting fructose-6P into glucosamine-6P using glutamine as a nitrogen source.</text>
</comment>
<keyword evidence="5 10" id="KW-0963">Cytoplasm</keyword>
<dbReference type="EC" id="2.6.1.16" evidence="3 10"/>
<evidence type="ECO:0000256" key="9">
    <source>
        <dbReference type="ARBA" id="ARBA00022962"/>
    </source>
</evidence>
<dbReference type="PROSITE" id="PS51464">
    <property type="entry name" value="SIS"/>
    <property type="match status" value="2"/>
</dbReference>
<dbReference type="PANTHER" id="PTHR10937">
    <property type="entry name" value="GLUCOSAMINE--FRUCTOSE-6-PHOSPHATE AMINOTRANSFERASE, ISOMERIZING"/>
    <property type="match status" value="1"/>
</dbReference>
<dbReference type="EMBL" id="MHHR01000032">
    <property type="protein sequence ID" value="OGY33289.1"/>
    <property type="molecule type" value="Genomic_DNA"/>
</dbReference>
<comment type="subunit">
    <text evidence="10">Homodimer.</text>
</comment>
<evidence type="ECO:0000256" key="1">
    <source>
        <dbReference type="ARBA" id="ARBA00001031"/>
    </source>
</evidence>
<reference evidence="13 14" key="1">
    <citation type="journal article" date="2016" name="Nat. Commun.">
        <title>Thousands of microbial genomes shed light on interconnected biogeochemical processes in an aquifer system.</title>
        <authorList>
            <person name="Anantharaman K."/>
            <person name="Brown C.T."/>
            <person name="Hug L.A."/>
            <person name="Sharon I."/>
            <person name="Castelle C.J."/>
            <person name="Probst A.J."/>
            <person name="Thomas B.C."/>
            <person name="Singh A."/>
            <person name="Wilkins M.J."/>
            <person name="Karaoz U."/>
            <person name="Brodie E.L."/>
            <person name="Williams K.H."/>
            <person name="Hubbard S.S."/>
            <person name="Banfield J.F."/>
        </authorList>
    </citation>
    <scope>NUCLEOTIDE SEQUENCE [LARGE SCALE GENOMIC DNA]</scope>
</reference>
<evidence type="ECO:0000259" key="11">
    <source>
        <dbReference type="PROSITE" id="PS51278"/>
    </source>
</evidence>
<evidence type="ECO:0000256" key="8">
    <source>
        <dbReference type="ARBA" id="ARBA00022737"/>
    </source>
</evidence>
<dbReference type="HAMAP" id="MF_00164">
    <property type="entry name" value="GlmS"/>
    <property type="match status" value="1"/>
</dbReference>
<dbReference type="AlphaFoldDB" id="A0A1G1WZW7"/>
<dbReference type="InterPro" id="IPR035466">
    <property type="entry name" value="GlmS/AgaS_SIS"/>
</dbReference>
<comment type="caution">
    <text evidence="13">The sequence shown here is derived from an EMBL/GenBank/DDBJ whole genome shotgun (WGS) entry which is preliminary data.</text>
</comment>
<feature type="domain" description="SIS" evidence="12">
    <location>
        <begin position="474"/>
        <end position="615"/>
    </location>
</feature>
<dbReference type="Pfam" id="PF01380">
    <property type="entry name" value="SIS"/>
    <property type="match status" value="2"/>
</dbReference>
<comment type="catalytic activity">
    <reaction evidence="1 10">
        <text>D-fructose 6-phosphate + L-glutamine = D-glucosamine 6-phosphate + L-glutamate</text>
        <dbReference type="Rhea" id="RHEA:13237"/>
        <dbReference type="ChEBI" id="CHEBI:29985"/>
        <dbReference type="ChEBI" id="CHEBI:58359"/>
        <dbReference type="ChEBI" id="CHEBI:58725"/>
        <dbReference type="ChEBI" id="CHEBI:61527"/>
        <dbReference type="EC" id="2.6.1.16"/>
    </reaction>
</comment>
<keyword evidence="8" id="KW-0677">Repeat</keyword>
<dbReference type="GO" id="GO:0004360">
    <property type="term" value="F:glutamine-fructose-6-phosphate transaminase (isomerizing) activity"/>
    <property type="evidence" value="ECO:0007669"/>
    <property type="project" value="UniProtKB-UniRule"/>
</dbReference>
<evidence type="ECO:0000256" key="4">
    <source>
        <dbReference type="ARBA" id="ARBA00016090"/>
    </source>
</evidence>